<reference evidence="2 3" key="1">
    <citation type="submission" date="2016-01" db="EMBL/GenBank/DDBJ databases">
        <title>Genome Sequences of Twelve Sporeforming Bacillus Species Isolated from Foods.</title>
        <authorList>
            <person name="Berendsen E.M."/>
            <person name="Wells-Bennik M.H."/>
            <person name="Krawcyk A.O."/>
            <person name="De Jong A."/>
            <person name="Holsappel S."/>
            <person name="Eijlander R.T."/>
            <person name="Kuipers O.P."/>
        </authorList>
    </citation>
    <scope>NUCLEOTIDE SEQUENCE [LARGE SCALE GENOMIC DNA]</scope>
    <source>
        <strain evidence="2 3">B4102</strain>
    </source>
</reference>
<dbReference type="Proteomes" id="UP000075666">
    <property type="component" value="Unassembled WGS sequence"/>
</dbReference>
<evidence type="ECO:0008006" key="4">
    <source>
        <dbReference type="Google" id="ProtNLM"/>
    </source>
</evidence>
<evidence type="ECO:0000313" key="3">
    <source>
        <dbReference type="Proteomes" id="UP000075666"/>
    </source>
</evidence>
<dbReference type="PROSITE" id="PS51257">
    <property type="entry name" value="PROKAR_LIPOPROTEIN"/>
    <property type="match status" value="1"/>
</dbReference>
<feature type="chain" id="PRO_5038988490" description="Lipoprotein" evidence="1">
    <location>
        <begin position="25"/>
        <end position="141"/>
    </location>
</feature>
<gene>
    <name evidence="2" type="ORF">B4102_0466</name>
</gene>
<dbReference type="RefSeq" id="WP_066230539.1">
    <property type="nucleotide sequence ID" value="NZ_LQYN01000039.1"/>
</dbReference>
<dbReference type="OrthoDB" id="2886580at2"/>
<dbReference type="STRING" id="46224.B4102_0466"/>
<evidence type="ECO:0000313" key="2">
    <source>
        <dbReference type="EMBL" id="KYD07832.1"/>
    </source>
</evidence>
<keyword evidence="1" id="KW-0732">Signal</keyword>
<dbReference type="EMBL" id="LQYN01000039">
    <property type="protein sequence ID" value="KYD07832.1"/>
    <property type="molecule type" value="Genomic_DNA"/>
</dbReference>
<keyword evidence="3" id="KW-1185">Reference proteome</keyword>
<dbReference type="PATRIC" id="fig|46224.3.peg.2683"/>
<accession>A0A150L7Y8</accession>
<feature type="signal peptide" evidence="1">
    <location>
        <begin position="1"/>
        <end position="24"/>
    </location>
</feature>
<dbReference type="AlphaFoldDB" id="A0A150L7Y8"/>
<organism evidence="2 3">
    <name type="scientific">Heyndrickxia sporothermodurans</name>
    <dbReference type="NCBI Taxonomy" id="46224"/>
    <lineage>
        <taxon>Bacteria</taxon>
        <taxon>Bacillati</taxon>
        <taxon>Bacillota</taxon>
        <taxon>Bacilli</taxon>
        <taxon>Bacillales</taxon>
        <taxon>Bacillaceae</taxon>
        <taxon>Heyndrickxia</taxon>
    </lineage>
</organism>
<sequence length="141" mass="16125">MKKSTLLVLIIFLLAACKSTSSDASAITLNQVLSALKEQQLTIKEAKSNNDDILGMKLNGVRPSSYVLDGKKLLIYIYPSAKERKKGMEDFRKKTENSNTVSYKYYEVNNVLVFYVYEKDLNVETENRIQKSMNRLKESVK</sequence>
<evidence type="ECO:0000256" key="1">
    <source>
        <dbReference type="SAM" id="SignalP"/>
    </source>
</evidence>
<proteinExistence type="predicted"/>
<comment type="caution">
    <text evidence="2">The sequence shown here is derived from an EMBL/GenBank/DDBJ whole genome shotgun (WGS) entry which is preliminary data.</text>
</comment>
<protein>
    <recommendedName>
        <fullName evidence="4">Lipoprotein</fullName>
    </recommendedName>
</protein>
<name>A0A150L7Y8_9BACI</name>